<dbReference type="CDD" id="cd01667">
    <property type="entry name" value="TGS_ThrRS"/>
    <property type="match status" value="1"/>
</dbReference>
<feature type="domain" description="Aminoacyl-transfer RNA synthetases class-II family profile" evidence="14">
    <location>
        <begin position="406"/>
        <end position="727"/>
    </location>
</feature>
<dbReference type="SUPFAM" id="SSF52954">
    <property type="entry name" value="Class II aaRS ABD-related"/>
    <property type="match status" value="1"/>
</dbReference>
<evidence type="ECO:0000256" key="13">
    <source>
        <dbReference type="SAM" id="MobiDB-lite"/>
    </source>
</evidence>
<evidence type="ECO:0000256" key="6">
    <source>
        <dbReference type="ARBA" id="ARBA00022741"/>
    </source>
</evidence>
<dbReference type="Pfam" id="PF00587">
    <property type="entry name" value="tRNA-synt_2b"/>
    <property type="match status" value="1"/>
</dbReference>
<evidence type="ECO:0000256" key="11">
    <source>
        <dbReference type="ARBA" id="ARBA00049515"/>
    </source>
</evidence>
<dbReference type="GO" id="GO:0004829">
    <property type="term" value="F:threonine-tRNA ligase activity"/>
    <property type="evidence" value="ECO:0007669"/>
    <property type="project" value="UniProtKB-EC"/>
</dbReference>
<name>A0A8H6C970_9LECA</name>
<comment type="subcellular location">
    <subcellularLocation>
        <location evidence="1">Cytoplasm</location>
    </subcellularLocation>
</comment>
<dbReference type="SUPFAM" id="SSF55681">
    <property type="entry name" value="Class II aaRS and biotin synthetases"/>
    <property type="match status" value="1"/>
</dbReference>
<dbReference type="Gene3D" id="3.10.20.30">
    <property type="match status" value="1"/>
</dbReference>
<keyword evidence="7" id="KW-0067">ATP-binding</keyword>
<dbReference type="Pfam" id="PF07973">
    <property type="entry name" value="tRNA_SAD"/>
    <property type="match status" value="1"/>
</dbReference>
<feature type="region of interest" description="Disordered" evidence="13">
    <location>
        <begin position="668"/>
        <end position="698"/>
    </location>
</feature>
<dbReference type="InterPro" id="IPR004095">
    <property type="entry name" value="TGS"/>
</dbReference>
<protein>
    <recommendedName>
        <fullName evidence="12">Probable threonine--tRNA ligase, cytoplasmic</fullName>
        <ecNumber evidence="3">6.1.1.3</ecNumber>
    </recommendedName>
    <alternativeName>
        <fullName evidence="10">Threonyl-tRNA synthetase</fullName>
    </alternativeName>
</protein>
<keyword evidence="9" id="KW-0030">Aminoacyl-tRNA synthetase</keyword>
<dbReference type="EMBL" id="JACCJB010000020">
    <property type="protein sequence ID" value="KAF6219330.1"/>
    <property type="molecule type" value="Genomic_DNA"/>
</dbReference>
<evidence type="ECO:0000256" key="9">
    <source>
        <dbReference type="ARBA" id="ARBA00023146"/>
    </source>
</evidence>
<dbReference type="Pfam" id="PF02824">
    <property type="entry name" value="TGS"/>
    <property type="match status" value="1"/>
</dbReference>
<dbReference type="InterPro" id="IPR006195">
    <property type="entry name" value="aa-tRNA-synth_II"/>
</dbReference>
<dbReference type="EC" id="6.1.1.3" evidence="3"/>
<evidence type="ECO:0000256" key="2">
    <source>
        <dbReference type="ARBA" id="ARBA00008226"/>
    </source>
</evidence>
<dbReference type="FunFam" id="3.40.50.800:FF:000003">
    <property type="entry name" value="Threonine--tRNA ligase 2, cytoplasmic"/>
    <property type="match status" value="1"/>
</dbReference>
<dbReference type="PROSITE" id="PS50862">
    <property type="entry name" value="AA_TRNA_LIGASE_II"/>
    <property type="match status" value="1"/>
</dbReference>
<proteinExistence type="inferred from homology"/>
<feature type="region of interest" description="Disordered" evidence="13">
    <location>
        <begin position="1"/>
        <end position="118"/>
    </location>
</feature>
<dbReference type="PANTHER" id="PTHR11451:SF46">
    <property type="entry name" value="THREONINE--TRNA LIGASE"/>
    <property type="match status" value="1"/>
</dbReference>
<evidence type="ECO:0000256" key="10">
    <source>
        <dbReference type="ARBA" id="ARBA00031900"/>
    </source>
</evidence>
<dbReference type="PRINTS" id="PR01047">
    <property type="entry name" value="TRNASYNTHTHR"/>
</dbReference>
<dbReference type="FunFam" id="3.30.930.10:FF:000019">
    <property type="entry name" value="Threonine--tRNA ligase"/>
    <property type="match status" value="1"/>
</dbReference>
<evidence type="ECO:0000256" key="12">
    <source>
        <dbReference type="ARBA" id="ARBA00072369"/>
    </source>
</evidence>
<evidence type="ECO:0000313" key="16">
    <source>
        <dbReference type="Proteomes" id="UP000593566"/>
    </source>
</evidence>
<sequence length="838" mass="94706">MEQSAMETRANGEAAGSYESRNDLALRSAASDPAAEPRSNPPNARGPASPHAQQYSKSELEAAQPLPEPNAQSPKSKHSRKTSRNGPKAGHLQPQDAPNSHISSKENGSPSRSAANQAMAASLPDIILRRNELFDKLKRRRHAEILEKEKPEIDVVLEFGPDKQGKPRAAMPVAAKAWESTPGSFLKHVDKDVSSDVVIAKVDGKELWDLDRPLEYGCRVSYVPFSTAEGQKVFWHSSAHVLGEACECQFNCLLSHGPPVRQGFFYDMAIAEGQVVKEADWAPLEKKATQFFKEKQPFERLHVSIPDLKEMFGYSKYKMYYIENLLPPEGSTVYKCGTLVDLCLGPHIQNTGKIKAFQIMKNSSCYFRGDKDDDSLQRIYGVAFPDKKHMTDHKKFLEEASKRDHRKIGAEQELFFFDEVSPGNVFLLPHGTIIFNALQKLLRSEYQKRGYQEVQSPNMYDVDLWKRSGHWQHYQDDMFSLEIEKKKWALKPMNCPGHCVMFSHRERSYRELPLRMADFGVLHRNEASGALNGMTRVRKFQQDDSHIFCTQDQITQEIEGLFDFLKCIYGLFGFPFKLELSTRPEKYLGDLETWDVAESKLKEALDEFTASGGGQWELNEGDGAFYGPKIDIGISDALMRDFQCATIQLDFQLPQNFELEYMTAETGSKAKANESVDAQPDGSAGSSSKPKAPGPGRARPVMIHRAIVGSFERFMAVLTEHFAGKWPFWLSPRQVLVIPVMPTVNDYVEEVQQLLRAQKMHADIDISGNTMKKKIVIGQLAQYNFIFVVGAQERESRSVNIRNRDDQETQSKGELIPLAEAIRKLKALRKERRLTNSI</sequence>
<keyword evidence="16" id="KW-1185">Reference proteome</keyword>
<accession>A0A8H6C970</accession>
<dbReference type="Proteomes" id="UP000593566">
    <property type="component" value="Unassembled WGS sequence"/>
</dbReference>
<dbReference type="FunFam" id="3.30.980.10:FF:000005">
    <property type="entry name" value="Threonyl-tRNA synthetase, mitochondrial"/>
    <property type="match status" value="1"/>
</dbReference>
<dbReference type="Gene3D" id="3.30.930.10">
    <property type="entry name" value="Bira Bifunctional Protein, Domain 2"/>
    <property type="match status" value="1"/>
</dbReference>
<dbReference type="NCBIfam" id="TIGR00418">
    <property type="entry name" value="thrS"/>
    <property type="match status" value="1"/>
</dbReference>
<dbReference type="InterPro" id="IPR033728">
    <property type="entry name" value="ThrRS_core"/>
</dbReference>
<feature type="compositionally biased region" description="Polar residues" evidence="13">
    <location>
        <begin position="96"/>
        <end position="116"/>
    </location>
</feature>
<dbReference type="Pfam" id="PF03129">
    <property type="entry name" value="HGTP_anticodon"/>
    <property type="match status" value="1"/>
</dbReference>
<dbReference type="CDD" id="cd00771">
    <property type="entry name" value="ThrRS_core"/>
    <property type="match status" value="1"/>
</dbReference>
<dbReference type="PANTHER" id="PTHR11451">
    <property type="entry name" value="THREONINE-TRNA LIGASE"/>
    <property type="match status" value="1"/>
</dbReference>
<dbReference type="GeneID" id="59333561"/>
<comment type="similarity">
    <text evidence="2">Belongs to the class-II aminoacyl-tRNA synthetase family.</text>
</comment>
<dbReference type="GO" id="GO:0005739">
    <property type="term" value="C:mitochondrion"/>
    <property type="evidence" value="ECO:0007669"/>
    <property type="project" value="TreeGrafter"/>
</dbReference>
<comment type="catalytic activity">
    <reaction evidence="11">
        <text>tRNA(Thr) + L-threonine + ATP = L-threonyl-tRNA(Thr) + AMP + diphosphate + H(+)</text>
        <dbReference type="Rhea" id="RHEA:24624"/>
        <dbReference type="Rhea" id="RHEA-COMP:9670"/>
        <dbReference type="Rhea" id="RHEA-COMP:9704"/>
        <dbReference type="ChEBI" id="CHEBI:15378"/>
        <dbReference type="ChEBI" id="CHEBI:30616"/>
        <dbReference type="ChEBI" id="CHEBI:33019"/>
        <dbReference type="ChEBI" id="CHEBI:57926"/>
        <dbReference type="ChEBI" id="CHEBI:78442"/>
        <dbReference type="ChEBI" id="CHEBI:78534"/>
        <dbReference type="ChEBI" id="CHEBI:456215"/>
        <dbReference type="EC" id="6.1.1.3"/>
    </reaction>
</comment>
<dbReference type="InterPro" id="IPR002314">
    <property type="entry name" value="aa-tRNA-synt_IIb"/>
</dbReference>
<dbReference type="SMART" id="SM00863">
    <property type="entry name" value="tRNA_SAD"/>
    <property type="match status" value="1"/>
</dbReference>
<evidence type="ECO:0000259" key="14">
    <source>
        <dbReference type="PROSITE" id="PS50862"/>
    </source>
</evidence>
<reference evidence="15 16" key="1">
    <citation type="journal article" date="2020" name="Genomics">
        <title>Complete, high-quality genomes from long-read metagenomic sequencing of two wolf lichen thalli reveals enigmatic genome architecture.</title>
        <authorList>
            <person name="McKenzie S.K."/>
            <person name="Walston R.F."/>
            <person name="Allen J.L."/>
        </authorList>
    </citation>
    <scope>NUCLEOTIDE SEQUENCE [LARGE SCALE GENOMIC DNA]</scope>
    <source>
        <strain evidence="15">WasteWater1</strain>
    </source>
</reference>
<evidence type="ECO:0000256" key="3">
    <source>
        <dbReference type="ARBA" id="ARBA00013163"/>
    </source>
</evidence>
<dbReference type="InterPro" id="IPR002320">
    <property type="entry name" value="Thr-tRNA-ligase_IIa"/>
</dbReference>
<dbReference type="SUPFAM" id="SSF55186">
    <property type="entry name" value="ThrRS/AlaRS common domain"/>
    <property type="match status" value="1"/>
</dbReference>
<dbReference type="CDD" id="cd00860">
    <property type="entry name" value="ThrRS_anticodon"/>
    <property type="match status" value="1"/>
</dbReference>
<dbReference type="GO" id="GO:0006435">
    <property type="term" value="P:threonyl-tRNA aminoacylation"/>
    <property type="evidence" value="ECO:0007669"/>
    <property type="project" value="InterPro"/>
</dbReference>
<evidence type="ECO:0000256" key="7">
    <source>
        <dbReference type="ARBA" id="ARBA00022840"/>
    </source>
</evidence>
<dbReference type="GO" id="GO:0005524">
    <property type="term" value="F:ATP binding"/>
    <property type="evidence" value="ECO:0007669"/>
    <property type="project" value="UniProtKB-KW"/>
</dbReference>
<gene>
    <name evidence="15" type="ORF">HO133_005155</name>
</gene>
<keyword evidence="5" id="KW-0436">Ligase</keyword>
<dbReference type="InterPro" id="IPR018163">
    <property type="entry name" value="Thr/Ala-tRNA-synth_IIc_edit"/>
</dbReference>
<dbReference type="Gene3D" id="3.40.50.800">
    <property type="entry name" value="Anticodon-binding domain"/>
    <property type="match status" value="1"/>
</dbReference>
<evidence type="ECO:0000256" key="1">
    <source>
        <dbReference type="ARBA" id="ARBA00004496"/>
    </source>
</evidence>
<keyword evidence="8" id="KW-0648">Protein biosynthesis</keyword>
<keyword evidence="4" id="KW-0963">Cytoplasm</keyword>
<dbReference type="RefSeq" id="XP_037148765.1">
    <property type="nucleotide sequence ID" value="XM_037296067.1"/>
</dbReference>
<evidence type="ECO:0000313" key="15">
    <source>
        <dbReference type="EMBL" id="KAF6219330.1"/>
    </source>
</evidence>
<dbReference type="InterPro" id="IPR047246">
    <property type="entry name" value="ThrRS_anticodon"/>
</dbReference>
<dbReference type="InterPro" id="IPR036621">
    <property type="entry name" value="Anticodon-bd_dom_sf"/>
</dbReference>
<organism evidence="15 16">
    <name type="scientific">Letharia lupina</name>
    <dbReference type="NCBI Taxonomy" id="560253"/>
    <lineage>
        <taxon>Eukaryota</taxon>
        <taxon>Fungi</taxon>
        <taxon>Dikarya</taxon>
        <taxon>Ascomycota</taxon>
        <taxon>Pezizomycotina</taxon>
        <taxon>Lecanoromycetes</taxon>
        <taxon>OSLEUM clade</taxon>
        <taxon>Lecanoromycetidae</taxon>
        <taxon>Lecanorales</taxon>
        <taxon>Lecanorineae</taxon>
        <taxon>Parmeliaceae</taxon>
        <taxon>Letharia</taxon>
    </lineage>
</organism>
<dbReference type="InterPro" id="IPR012947">
    <property type="entry name" value="tRNA_SAD"/>
</dbReference>
<comment type="caution">
    <text evidence="15">The sequence shown here is derived from an EMBL/GenBank/DDBJ whole genome shotgun (WGS) entry which is preliminary data.</text>
</comment>
<evidence type="ECO:0000256" key="5">
    <source>
        <dbReference type="ARBA" id="ARBA00022598"/>
    </source>
</evidence>
<dbReference type="HAMAP" id="MF_00184">
    <property type="entry name" value="Thr_tRNA_synth"/>
    <property type="match status" value="1"/>
</dbReference>
<dbReference type="Gene3D" id="3.30.980.10">
    <property type="entry name" value="Threonyl-trna Synthetase, Chain A, domain 2"/>
    <property type="match status" value="1"/>
</dbReference>
<dbReference type="InterPro" id="IPR004154">
    <property type="entry name" value="Anticodon-bd"/>
</dbReference>
<evidence type="ECO:0000256" key="8">
    <source>
        <dbReference type="ARBA" id="ARBA00022917"/>
    </source>
</evidence>
<dbReference type="AlphaFoldDB" id="A0A8H6C970"/>
<dbReference type="InterPro" id="IPR045864">
    <property type="entry name" value="aa-tRNA-synth_II/BPL/LPL"/>
</dbReference>
<evidence type="ECO:0000256" key="4">
    <source>
        <dbReference type="ARBA" id="ARBA00022490"/>
    </source>
</evidence>
<keyword evidence="6" id="KW-0547">Nucleotide-binding</keyword>
<dbReference type="InterPro" id="IPR012675">
    <property type="entry name" value="Beta-grasp_dom_sf"/>
</dbReference>